<comment type="caution">
    <text evidence="2">The sequence shown here is derived from an EMBL/GenBank/DDBJ whole genome shotgun (WGS) entry which is preliminary data.</text>
</comment>
<feature type="region of interest" description="Disordered" evidence="1">
    <location>
        <begin position="112"/>
        <end position="138"/>
    </location>
</feature>
<protein>
    <submittedName>
        <fullName evidence="2">Uncharacterized protein</fullName>
    </submittedName>
</protein>
<feature type="region of interest" description="Disordered" evidence="1">
    <location>
        <begin position="27"/>
        <end position="49"/>
    </location>
</feature>
<evidence type="ECO:0000313" key="2">
    <source>
        <dbReference type="EMBL" id="MFD2463387.1"/>
    </source>
</evidence>
<keyword evidence="3" id="KW-1185">Reference proteome</keyword>
<proteinExistence type="predicted"/>
<accession>A0ABW5GR31</accession>
<sequence>MSGTEEPHAQTRRMIKVLLDAHDAAGPVVGPGSAGTPNDWPVSGKSWSTSAVSNGVRSLAGSVTATPTRGMSATPTTIRAVAGPVEGVRRRCCSPCWFGSSVSGCAMFAPPRERAFPRRRGRPAESSSRSATRRAADP</sequence>
<dbReference type="EMBL" id="JBHUKU010000021">
    <property type="protein sequence ID" value="MFD2463387.1"/>
    <property type="molecule type" value="Genomic_DNA"/>
</dbReference>
<name>A0ABW5GR31_9PSEU</name>
<organism evidence="2 3">
    <name type="scientific">Amycolatopsis samaneae</name>
    <dbReference type="NCBI Taxonomy" id="664691"/>
    <lineage>
        <taxon>Bacteria</taxon>
        <taxon>Bacillati</taxon>
        <taxon>Actinomycetota</taxon>
        <taxon>Actinomycetes</taxon>
        <taxon>Pseudonocardiales</taxon>
        <taxon>Pseudonocardiaceae</taxon>
        <taxon>Amycolatopsis</taxon>
    </lineage>
</organism>
<dbReference type="RefSeq" id="WP_345400046.1">
    <property type="nucleotide sequence ID" value="NZ_BAABHG010000011.1"/>
</dbReference>
<reference evidence="3" key="1">
    <citation type="journal article" date="2019" name="Int. J. Syst. Evol. Microbiol.">
        <title>The Global Catalogue of Microorganisms (GCM) 10K type strain sequencing project: providing services to taxonomists for standard genome sequencing and annotation.</title>
        <authorList>
            <consortium name="The Broad Institute Genomics Platform"/>
            <consortium name="The Broad Institute Genome Sequencing Center for Infectious Disease"/>
            <person name="Wu L."/>
            <person name="Ma J."/>
        </authorList>
    </citation>
    <scope>NUCLEOTIDE SEQUENCE [LARGE SCALE GENOMIC DNA]</scope>
    <source>
        <strain evidence="3">CGMCC 4.7643</strain>
    </source>
</reference>
<evidence type="ECO:0000256" key="1">
    <source>
        <dbReference type="SAM" id="MobiDB-lite"/>
    </source>
</evidence>
<dbReference type="Proteomes" id="UP001597419">
    <property type="component" value="Unassembled WGS sequence"/>
</dbReference>
<gene>
    <name evidence="2" type="ORF">ACFSYJ_32580</name>
</gene>
<evidence type="ECO:0000313" key="3">
    <source>
        <dbReference type="Proteomes" id="UP001597419"/>
    </source>
</evidence>